<comment type="function">
    <text evidence="9">The M ring may be actively involved in energy transduction.</text>
</comment>
<dbReference type="GO" id="GO:0005886">
    <property type="term" value="C:plasma membrane"/>
    <property type="evidence" value="ECO:0007669"/>
    <property type="project" value="UniProtKB-SubCell"/>
</dbReference>
<comment type="subcellular location">
    <subcellularLocation>
        <location evidence="1 9">Bacterial flagellum basal body</location>
    </subcellularLocation>
    <subcellularLocation>
        <location evidence="2">Cell membrane</location>
        <topology evidence="2">Multi-pass membrane protein</topology>
    </subcellularLocation>
</comment>
<dbReference type="AlphaFoldDB" id="A0A556QPV4"/>
<dbReference type="InterPro" id="IPR000067">
    <property type="entry name" value="FlgMring_FliF"/>
</dbReference>
<evidence type="ECO:0000256" key="6">
    <source>
        <dbReference type="ARBA" id="ARBA00022989"/>
    </source>
</evidence>
<comment type="similarity">
    <text evidence="3 9">Belongs to the FliF family.</text>
</comment>
<dbReference type="InterPro" id="IPR043427">
    <property type="entry name" value="YscJ/FliF"/>
</dbReference>
<feature type="transmembrane region" description="Helical" evidence="11">
    <location>
        <begin position="446"/>
        <end position="467"/>
    </location>
</feature>
<feature type="compositionally biased region" description="Polar residues" evidence="10">
    <location>
        <begin position="338"/>
        <end position="353"/>
    </location>
</feature>
<dbReference type="PANTHER" id="PTHR30046:SF0">
    <property type="entry name" value="FLAGELLAR M-RING PROTEIN"/>
    <property type="match status" value="1"/>
</dbReference>
<dbReference type="GO" id="GO:0003774">
    <property type="term" value="F:cytoskeletal motor activity"/>
    <property type="evidence" value="ECO:0007669"/>
    <property type="project" value="InterPro"/>
</dbReference>
<evidence type="ECO:0000256" key="4">
    <source>
        <dbReference type="ARBA" id="ARBA00022475"/>
    </source>
</evidence>
<evidence type="ECO:0000313" key="14">
    <source>
        <dbReference type="EMBL" id="TSJ78659.1"/>
    </source>
</evidence>
<evidence type="ECO:0000256" key="1">
    <source>
        <dbReference type="ARBA" id="ARBA00004117"/>
    </source>
</evidence>
<sequence length="531" mass="57408">MKAFTQSLLGLWTQLGINQRVTLVVAAAAVVAGLIGVVLWSHQPDYQLLYGKLSEKDSSQIIAQLQAQNIPHKIANGGNTIYVPADRVHRLRMDLAGKGVPSGEGVGFEIFDKGQFGLSDFVQRTNYLRALQGELARTISQLDGVRSARVMIVQPENRLLVTNQSVKPTASVFVELTKPRLEPEAVNSIRNLVANAVQGLLIDQVAVVDQKGRVLSEDLKQDPTLASASSQMRYRQQIEDYLAKKVETMLLPVVGAGNTVVRVSAEIETESTTRTEEKYDPDGQVVRSQTQTEDISNSSEQRSGGSTGVAANTPEKAGAEPAASRPSNITETNRKNRTTSYEINRTLTNTSRQPGAIRNVTAAVFVAQRYAPVPAGAAPGTEPVAQIRTPEEIQALRKIVINALGLKAVDGQSLDSLVSLQELPFLTEPVSAQIQQIQSETRIQSWIETVGAYLPIGVGALVLFFFVRMLSRQKPEPVPIELLSVPAAAGGASLGSNGHSVLTPDMLNQLIQQKPANIGNALRDYMAVKKN</sequence>
<evidence type="ECO:0000259" key="13">
    <source>
        <dbReference type="Pfam" id="PF08345"/>
    </source>
</evidence>
<dbReference type="Gene3D" id="3.30.300.30">
    <property type="match status" value="1"/>
</dbReference>
<dbReference type="GO" id="GO:0071973">
    <property type="term" value="P:bacterial-type flagellum-dependent cell motility"/>
    <property type="evidence" value="ECO:0007669"/>
    <property type="project" value="InterPro"/>
</dbReference>
<dbReference type="NCBIfam" id="TIGR00206">
    <property type="entry name" value="fliF"/>
    <property type="match status" value="1"/>
</dbReference>
<dbReference type="EMBL" id="VMBG01000001">
    <property type="protein sequence ID" value="TSJ78659.1"/>
    <property type="molecule type" value="Genomic_DNA"/>
</dbReference>
<dbReference type="PANTHER" id="PTHR30046">
    <property type="entry name" value="FLAGELLAR M-RING PROTEIN"/>
    <property type="match status" value="1"/>
</dbReference>
<keyword evidence="7 11" id="KW-0472">Membrane</keyword>
<evidence type="ECO:0000259" key="12">
    <source>
        <dbReference type="Pfam" id="PF01514"/>
    </source>
</evidence>
<comment type="caution">
    <text evidence="14">The sequence shown here is derived from an EMBL/GenBank/DDBJ whole genome shotgun (WGS) entry which is preliminary data.</text>
</comment>
<name>A0A556QPV4_9BACT</name>
<keyword evidence="6 11" id="KW-1133">Transmembrane helix</keyword>
<feature type="domain" description="Flagellar M-ring N-terminal" evidence="12">
    <location>
        <begin position="42"/>
        <end position="216"/>
    </location>
</feature>
<keyword evidence="4" id="KW-1003">Cell membrane</keyword>
<dbReference type="GO" id="GO:0009431">
    <property type="term" value="C:bacterial-type flagellum basal body, MS ring"/>
    <property type="evidence" value="ECO:0007669"/>
    <property type="project" value="InterPro"/>
</dbReference>
<evidence type="ECO:0000256" key="7">
    <source>
        <dbReference type="ARBA" id="ARBA00023136"/>
    </source>
</evidence>
<reference evidence="14 15" key="1">
    <citation type="submission" date="2019-07" db="EMBL/GenBank/DDBJ databases">
        <title>Description of 53C-WASEF.</title>
        <authorList>
            <person name="Pitt A."/>
            <person name="Hahn M.W."/>
        </authorList>
    </citation>
    <scope>NUCLEOTIDE SEQUENCE [LARGE SCALE GENOMIC DNA]</scope>
    <source>
        <strain evidence="14 15">53C-WASEF</strain>
    </source>
</reference>
<evidence type="ECO:0000256" key="10">
    <source>
        <dbReference type="SAM" id="MobiDB-lite"/>
    </source>
</evidence>
<keyword evidence="14" id="KW-0282">Flagellum</keyword>
<feature type="compositionally biased region" description="Basic and acidic residues" evidence="10">
    <location>
        <begin position="271"/>
        <end position="281"/>
    </location>
</feature>
<evidence type="ECO:0000256" key="9">
    <source>
        <dbReference type="PIRNR" id="PIRNR004862"/>
    </source>
</evidence>
<gene>
    <name evidence="14" type="primary">fliF</name>
    <name evidence="14" type="ORF">FPL22_04965</name>
</gene>
<evidence type="ECO:0000256" key="2">
    <source>
        <dbReference type="ARBA" id="ARBA00004651"/>
    </source>
</evidence>
<evidence type="ECO:0000313" key="15">
    <source>
        <dbReference type="Proteomes" id="UP000315648"/>
    </source>
</evidence>
<feature type="compositionally biased region" description="Polar residues" evidence="10">
    <location>
        <begin position="286"/>
        <end position="304"/>
    </location>
</feature>
<dbReference type="InterPro" id="IPR013556">
    <property type="entry name" value="Flag_M-ring_C"/>
</dbReference>
<keyword evidence="8 9" id="KW-0975">Bacterial flagellum</keyword>
<dbReference type="InterPro" id="IPR045851">
    <property type="entry name" value="AMP-bd_C_sf"/>
</dbReference>
<evidence type="ECO:0000256" key="3">
    <source>
        <dbReference type="ARBA" id="ARBA00007971"/>
    </source>
</evidence>
<accession>A0A556QPV4</accession>
<proteinExistence type="inferred from homology"/>
<dbReference type="InterPro" id="IPR006182">
    <property type="entry name" value="FliF_N_dom"/>
</dbReference>
<feature type="domain" description="Flagellar M-ring C-terminal" evidence="13">
    <location>
        <begin position="250"/>
        <end position="414"/>
    </location>
</feature>
<dbReference type="PRINTS" id="PR01009">
    <property type="entry name" value="FLGMRINGFLIF"/>
</dbReference>
<keyword evidence="15" id="KW-1185">Reference proteome</keyword>
<keyword evidence="14" id="KW-0969">Cilium</keyword>
<evidence type="ECO:0000256" key="11">
    <source>
        <dbReference type="SAM" id="Phobius"/>
    </source>
</evidence>
<dbReference type="OrthoDB" id="9807026at2"/>
<keyword evidence="5 11" id="KW-0812">Transmembrane</keyword>
<feature type="region of interest" description="Disordered" evidence="10">
    <location>
        <begin position="268"/>
        <end position="354"/>
    </location>
</feature>
<organism evidence="14 15">
    <name type="scientific">Rariglobus hedericola</name>
    <dbReference type="NCBI Taxonomy" id="2597822"/>
    <lineage>
        <taxon>Bacteria</taxon>
        <taxon>Pseudomonadati</taxon>
        <taxon>Verrucomicrobiota</taxon>
        <taxon>Opitutia</taxon>
        <taxon>Opitutales</taxon>
        <taxon>Opitutaceae</taxon>
        <taxon>Rariglobus</taxon>
    </lineage>
</organism>
<protein>
    <recommendedName>
        <fullName evidence="9">Flagellar M-ring protein</fullName>
    </recommendedName>
</protein>
<dbReference type="Pfam" id="PF08345">
    <property type="entry name" value="YscJ_FliF_C"/>
    <property type="match status" value="1"/>
</dbReference>
<dbReference type="Proteomes" id="UP000315648">
    <property type="component" value="Unassembled WGS sequence"/>
</dbReference>
<keyword evidence="14" id="KW-0966">Cell projection</keyword>
<dbReference type="Pfam" id="PF01514">
    <property type="entry name" value="YscJ_FliF"/>
    <property type="match status" value="1"/>
</dbReference>
<feature type="transmembrane region" description="Helical" evidence="11">
    <location>
        <begin position="21"/>
        <end position="40"/>
    </location>
</feature>
<dbReference type="PIRSF" id="PIRSF004862">
    <property type="entry name" value="FliF"/>
    <property type="match status" value="1"/>
</dbReference>
<evidence type="ECO:0000256" key="5">
    <source>
        <dbReference type="ARBA" id="ARBA00022692"/>
    </source>
</evidence>
<dbReference type="RefSeq" id="WP_144229000.1">
    <property type="nucleotide sequence ID" value="NZ_CBCRVV010000002.1"/>
</dbReference>
<evidence type="ECO:0000256" key="8">
    <source>
        <dbReference type="ARBA" id="ARBA00023143"/>
    </source>
</evidence>